<dbReference type="EMBL" id="HACG01044179">
    <property type="protein sequence ID" value="CEK91044.1"/>
    <property type="molecule type" value="Transcribed_RNA"/>
</dbReference>
<evidence type="ECO:0000313" key="1">
    <source>
        <dbReference type="EMBL" id="CEK91044.1"/>
    </source>
</evidence>
<gene>
    <name evidence="1" type="primary">ORF180697</name>
</gene>
<reference evidence="1" key="1">
    <citation type="submission" date="2014-12" db="EMBL/GenBank/DDBJ databases">
        <title>Insight into the proteome of Arion vulgaris.</title>
        <authorList>
            <person name="Aradska J."/>
            <person name="Bulat T."/>
            <person name="Smidak R."/>
            <person name="Sarate P."/>
            <person name="Gangsoo J."/>
            <person name="Sialana F."/>
            <person name="Bilban M."/>
            <person name="Lubec G."/>
        </authorList>
    </citation>
    <scope>NUCLEOTIDE SEQUENCE</scope>
    <source>
        <tissue evidence="1">Skin</tissue>
    </source>
</reference>
<accession>A0A0B7BCK2</accession>
<proteinExistence type="predicted"/>
<name>A0A0B7BCK2_9EUPU</name>
<organism evidence="1">
    <name type="scientific">Arion vulgaris</name>
    <dbReference type="NCBI Taxonomy" id="1028688"/>
    <lineage>
        <taxon>Eukaryota</taxon>
        <taxon>Metazoa</taxon>
        <taxon>Spiralia</taxon>
        <taxon>Lophotrochozoa</taxon>
        <taxon>Mollusca</taxon>
        <taxon>Gastropoda</taxon>
        <taxon>Heterobranchia</taxon>
        <taxon>Euthyneura</taxon>
        <taxon>Panpulmonata</taxon>
        <taxon>Eupulmonata</taxon>
        <taxon>Stylommatophora</taxon>
        <taxon>Helicina</taxon>
        <taxon>Arionoidea</taxon>
        <taxon>Arionidae</taxon>
        <taxon>Arion</taxon>
    </lineage>
</organism>
<sequence>MKTSTTKMVNTATSANFLVLLCDISRTHFFCSIKKSLKHDVHEESVLEHSLQLESHGRQELFFKKNPARHSTEQIR</sequence>
<protein>
    <submittedName>
        <fullName evidence="1">Uncharacterized protein</fullName>
    </submittedName>
</protein>
<dbReference type="AlphaFoldDB" id="A0A0B7BCK2"/>